<keyword evidence="2" id="KW-1185">Reference proteome</keyword>
<dbReference type="HOGENOM" id="CLU_648422_0_0_9"/>
<protein>
    <submittedName>
        <fullName evidence="1">Uncharacterized protein</fullName>
    </submittedName>
</protein>
<dbReference type="EMBL" id="CP001812">
    <property type="protein sequence ID" value="ADL36060.1"/>
    <property type="molecule type" value="Genomic_DNA"/>
</dbReference>
<evidence type="ECO:0000313" key="2">
    <source>
        <dbReference type="Proteomes" id="UP000001299"/>
    </source>
</evidence>
<sequence>MYIWEFNTESHEKMFDQSIIDLGKDAKNTLQTQFGMNLGHTDIHYLNEKHPLNVDRILSGIVKGDGGFSSEDEMYQYVSEAMIKVSAQIKDWVKNRDLCDVNMKTDHLQIEADGKRFVASVNLNTDVGRSFEIQNDGTIQEKMAKTVTFVLDADCDKRDPKYSLQGFYLKTAYPDVHEKHAELKYTYSREEFVEAFENLAKSSSSFDKLLFIMRDVDPNVKAFATQNPSTGNKELKLVRTLDDGRPWFTTFISTDHINIKEYDQQQKPHKIDIDRLKERCPEFAKQVQNCAKYLILMEKNKLANLAKTAGIEDVSLQTVKRQNSFIDRLPKYLNASQSKRDINRLIIKPEIQFNDHTCSFNVSFESDVPKITCFIDGKHMPLKELKASSMDKIAGYADDVISTIKGYDLSHKENIHSHDDTTH</sequence>
<reference evidence="1 2" key="1">
    <citation type="journal article" date="2010" name="PLoS ONE">
        <title>The glycobiome of the rumen bacterium Butyrivibrio proteoclasticus B316(T) highlights adaptation to a polysaccharide-rich environment.</title>
        <authorList>
            <person name="Kelly W.J."/>
            <person name="Leahy S.C."/>
            <person name="Altermann E."/>
            <person name="Yeoman C.J."/>
            <person name="Dunne J.C."/>
            <person name="Kong Z."/>
            <person name="Pacheco D.M."/>
            <person name="Li D."/>
            <person name="Noel S.J."/>
            <person name="Moon C.D."/>
            <person name="Cookson A.L."/>
            <person name="Attwood G.T."/>
        </authorList>
    </citation>
    <scope>NUCLEOTIDE SEQUENCE [LARGE SCALE GENOMIC DNA]</scope>
    <source>
        <strain evidence="2">ATCC 51982 / DSM 14932 / B316</strain>
        <plasmid evidence="2">Plasmid pCY360</plasmid>
    </source>
</reference>
<dbReference type="Proteomes" id="UP000001299">
    <property type="component" value="Plasmid pCY360"/>
</dbReference>
<gene>
    <name evidence="1" type="ordered locus">bpr_II121</name>
</gene>
<name>E0S3S8_BUTPB</name>
<proteinExistence type="predicted"/>
<keyword evidence="1" id="KW-0614">Plasmid</keyword>
<geneLocation type="plasmid" evidence="1 2">
    <name>pCY360</name>
</geneLocation>
<dbReference type="RefSeq" id="WP_013282709.1">
    <property type="nucleotide sequence ID" value="NC_014389.1"/>
</dbReference>
<dbReference type="KEGG" id="bpb:bpr_II121"/>
<evidence type="ECO:0000313" key="1">
    <source>
        <dbReference type="EMBL" id="ADL36060.1"/>
    </source>
</evidence>
<dbReference type="AlphaFoldDB" id="E0S3S8"/>
<accession>E0S3S8</accession>
<organism evidence="1 2">
    <name type="scientific">Butyrivibrio proteoclasticus (strain ATCC 51982 / DSM 14932 / B316)</name>
    <name type="common">Clostridium proteoclasticum</name>
    <dbReference type="NCBI Taxonomy" id="515622"/>
    <lineage>
        <taxon>Bacteria</taxon>
        <taxon>Bacillati</taxon>
        <taxon>Bacillota</taxon>
        <taxon>Clostridia</taxon>
        <taxon>Lachnospirales</taxon>
        <taxon>Lachnospiraceae</taxon>
        <taxon>Butyrivibrio</taxon>
    </lineage>
</organism>